<accession>A0A3G5A6S5</accession>
<protein>
    <submittedName>
        <fullName evidence="1">Uncharacterized protein</fullName>
    </submittedName>
</protein>
<dbReference type="EMBL" id="MK072385">
    <property type="protein sequence ID" value="AYV82960.1"/>
    <property type="molecule type" value="Genomic_DNA"/>
</dbReference>
<evidence type="ECO:0000313" key="1">
    <source>
        <dbReference type="EMBL" id="AYV82960.1"/>
    </source>
</evidence>
<proteinExistence type="predicted"/>
<organism evidence="1">
    <name type="scientific">Hyperionvirus sp</name>
    <dbReference type="NCBI Taxonomy" id="2487770"/>
    <lineage>
        <taxon>Viruses</taxon>
        <taxon>Varidnaviria</taxon>
        <taxon>Bamfordvirae</taxon>
        <taxon>Nucleocytoviricota</taxon>
        <taxon>Megaviricetes</taxon>
        <taxon>Imitervirales</taxon>
        <taxon>Mimiviridae</taxon>
        <taxon>Klosneuvirinae</taxon>
    </lineage>
</organism>
<reference evidence="1" key="1">
    <citation type="submission" date="2018-10" db="EMBL/GenBank/DDBJ databases">
        <title>Hidden diversity of soil giant viruses.</title>
        <authorList>
            <person name="Schulz F."/>
            <person name="Alteio L."/>
            <person name="Goudeau D."/>
            <person name="Ryan E.M."/>
            <person name="Malmstrom R.R."/>
            <person name="Blanchard J."/>
            <person name="Woyke T."/>
        </authorList>
    </citation>
    <scope>NUCLEOTIDE SEQUENCE</scope>
    <source>
        <strain evidence="1">HYV1</strain>
    </source>
</reference>
<gene>
    <name evidence="1" type="ORF">Hyperionvirus3_106</name>
</gene>
<name>A0A3G5A6S5_9VIRU</name>
<sequence>MSKNYAFISFDGEKLFDSQDYQIGTCVKIINCQNKEEAVEKLLEDNELFSAWVGGGGRDLYDKLFGEYPETSAEDDEYVVSDKLFEEIKIEYSSNLSAFISAVNSTKDKKGSYMNEYAIIDTDEVLYKILMSKSVLEEEHAKIKNCNLGG</sequence>